<dbReference type="Proteomes" id="UP000499080">
    <property type="component" value="Unassembled WGS sequence"/>
</dbReference>
<keyword evidence="2" id="KW-1185">Reference proteome</keyword>
<accession>A0A4Y2WL60</accession>
<gene>
    <name evidence="1" type="ORF">AVEN_211076_1</name>
</gene>
<proteinExistence type="predicted"/>
<protein>
    <submittedName>
        <fullName evidence="1">Uncharacterized protein</fullName>
    </submittedName>
</protein>
<comment type="caution">
    <text evidence="1">The sequence shown here is derived from an EMBL/GenBank/DDBJ whole genome shotgun (WGS) entry which is preliminary data.</text>
</comment>
<reference evidence="1 2" key="1">
    <citation type="journal article" date="2019" name="Sci. Rep.">
        <title>Orb-weaving spider Araneus ventricosus genome elucidates the spidroin gene catalogue.</title>
        <authorList>
            <person name="Kono N."/>
            <person name="Nakamura H."/>
            <person name="Ohtoshi R."/>
            <person name="Moran D.A.P."/>
            <person name="Shinohara A."/>
            <person name="Yoshida Y."/>
            <person name="Fujiwara M."/>
            <person name="Mori M."/>
            <person name="Tomita M."/>
            <person name="Arakawa K."/>
        </authorList>
    </citation>
    <scope>NUCLEOTIDE SEQUENCE [LARGE SCALE GENOMIC DNA]</scope>
</reference>
<evidence type="ECO:0000313" key="1">
    <source>
        <dbReference type="EMBL" id="GBO37781.1"/>
    </source>
</evidence>
<organism evidence="1 2">
    <name type="scientific">Araneus ventricosus</name>
    <name type="common">Orbweaver spider</name>
    <name type="synonym">Epeira ventricosa</name>
    <dbReference type="NCBI Taxonomy" id="182803"/>
    <lineage>
        <taxon>Eukaryota</taxon>
        <taxon>Metazoa</taxon>
        <taxon>Ecdysozoa</taxon>
        <taxon>Arthropoda</taxon>
        <taxon>Chelicerata</taxon>
        <taxon>Arachnida</taxon>
        <taxon>Araneae</taxon>
        <taxon>Araneomorphae</taxon>
        <taxon>Entelegynae</taxon>
        <taxon>Araneoidea</taxon>
        <taxon>Araneidae</taxon>
        <taxon>Araneus</taxon>
    </lineage>
</organism>
<evidence type="ECO:0000313" key="2">
    <source>
        <dbReference type="Proteomes" id="UP000499080"/>
    </source>
</evidence>
<dbReference type="OrthoDB" id="10625252at2759"/>
<dbReference type="AlphaFoldDB" id="A0A4Y2WL60"/>
<name>A0A4Y2WL60_ARAVE</name>
<sequence>MISDINNLKEVVMDDAQLDKAVEEHAKTFQLQGKMKLTLTNFLQTVGQLKFRGTSSLFRTPESVLQAIFNKKGLTIQPKNENSHPKKRPRGNSSGVLSFLYSFI</sequence>
<dbReference type="EMBL" id="BGPR01062324">
    <property type="protein sequence ID" value="GBO37781.1"/>
    <property type="molecule type" value="Genomic_DNA"/>
</dbReference>